<dbReference type="InterPro" id="IPR034505">
    <property type="entry name" value="Coproporphyrinogen-III_oxidase"/>
</dbReference>
<dbReference type="PROSITE" id="PS51918">
    <property type="entry name" value="RADICAL_SAM"/>
    <property type="match status" value="1"/>
</dbReference>
<dbReference type="NCBIfam" id="TIGR00539">
    <property type="entry name" value="hemN_rel"/>
    <property type="match status" value="1"/>
</dbReference>
<evidence type="ECO:0000256" key="1">
    <source>
        <dbReference type="ARBA" id="ARBA00006100"/>
    </source>
</evidence>
<keyword evidence="2" id="KW-0963">Cytoplasm</keyword>
<dbReference type="GO" id="GO:0004109">
    <property type="term" value="F:coproporphyrinogen oxidase activity"/>
    <property type="evidence" value="ECO:0007669"/>
    <property type="project" value="InterPro"/>
</dbReference>
<keyword evidence="2" id="KW-0479">Metal-binding</keyword>
<feature type="domain" description="Radical SAM core" evidence="3">
    <location>
        <begin position="2"/>
        <end position="228"/>
    </location>
</feature>
<dbReference type="AlphaFoldDB" id="E7G3R1"/>
<keyword evidence="2" id="KW-0004">4Fe-4S</keyword>
<comment type="function">
    <text evidence="2">Probably acts as a heme chaperone, transferring heme to an unknown acceptor. Binds one molecule of heme per monomer, possibly covalently. Binds 1 [4Fe-4S] cluster. The cluster is coordinated with 3 cysteines and an exchangeable S-adenosyl-L-methionine.</text>
</comment>
<dbReference type="InterPro" id="IPR004559">
    <property type="entry name" value="HemW-like"/>
</dbReference>
<evidence type="ECO:0000313" key="5">
    <source>
        <dbReference type="Proteomes" id="UP000054093"/>
    </source>
</evidence>
<dbReference type="SMART" id="SM00729">
    <property type="entry name" value="Elp3"/>
    <property type="match status" value="1"/>
</dbReference>
<dbReference type="InterPro" id="IPR058240">
    <property type="entry name" value="rSAM_sf"/>
</dbReference>
<dbReference type="InterPro" id="IPR007197">
    <property type="entry name" value="rSAM"/>
</dbReference>
<dbReference type="Gene3D" id="3.80.30.20">
    <property type="entry name" value="tm_1862 like domain"/>
    <property type="match status" value="1"/>
</dbReference>
<evidence type="ECO:0000313" key="4">
    <source>
        <dbReference type="EMBL" id="EFX41983.1"/>
    </source>
</evidence>
<keyword evidence="2" id="KW-0349">Heme</keyword>
<name>E7G3R1_9HELI</name>
<dbReference type="RefSeq" id="WP_006563844.1">
    <property type="nucleotide sequence ID" value="NZ_ADHO01000105.1"/>
</dbReference>
<dbReference type="Proteomes" id="UP000054093">
    <property type="component" value="Unassembled WGS sequence"/>
</dbReference>
<comment type="similarity">
    <text evidence="1">Belongs to the anaerobic coproporphyrinogen-III oxidase family. HemW subfamily.</text>
</comment>
<dbReference type="EMBL" id="ADHO01000105">
    <property type="protein sequence ID" value="EFX41983.1"/>
    <property type="molecule type" value="Genomic_DNA"/>
</dbReference>
<keyword evidence="2" id="KW-0143">Chaperone</keyword>
<dbReference type="CDD" id="cd01335">
    <property type="entry name" value="Radical_SAM"/>
    <property type="match status" value="1"/>
</dbReference>
<dbReference type="GO" id="GO:0005737">
    <property type="term" value="C:cytoplasm"/>
    <property type="evidence" value="ECO:0007669"/>
    <property type="project" value="UniProtKB-SubCell"/>
</dbReference>
<evidence type="ECO:0000256" key="2">
    <source>
        <dbReference type="RuleBase" id="RU364116"/>
    </source>
</evidence>
<comment type="subcellular location">
    <subcellularLocation>
        <location evidence="2">Cytoplasm</location>
    </subcellularLocation>
</comment>
<accession>E7G3R1</accession>
<dbReference type="SFLD" id="SFLDG01065">
    <property type="entry name" value="anaerobic_coproporphyrinogen-I"/>
    <property type="match status" value="1"/>
</dbReference>
<reference evidence="4 5" key="1">
    <citation type="journal article" date="2011" name="Vet. Res.">
        <title>Genome sequence of Helicobacter suis supports its role in gastric pathology.</title>
        <authorList>
            <person name="Vermoote M."/>
            <person name="Vandekerckhove T.T."/>
            <person name="Flahou B."/>
            <person name="Pasmans F."/>
            <person name="Smet A."/>
            <person name="De Groote D."/>
            <person name="Van Criekinge W."/>
            <person name="Ducatelle R."/>
            <person name="Haesebrouck F."/>
        </authorList>
    </citation>
    <scope>NUCLEOTIDE SEQUENCE [LARGE SCALE GENOMIC DNA]</scope>
    <source>
        <strain evidence="4 5">HS5</strain>
    </source>
</reference>
<dbReference type="Pfam" id="PF04055">
    <property type="entry name" value="Radical_SAM"/>
    <property type="match status" value="1"/>
</dbReference>
<proteinExistence type="inferred from homology"/>
<dbReference type="InterPro" id="IPR006638">
    <property type="entry name" value="Elp3/MiaA/NifB-like_rSAM"/>
</dbReference>
<dbReference type="PANTHER" id="PTHR13932:SF5">
    <property type="entry name" value="RADICAL S-ADENOSYL METHIONINE DOMAIN-CONTAINING PROTEIN 1, MITOCHONDRIAL"/>
    <property type="match status" value="1"/>
</dbReference>
<dbReference type="SUPFAM" id="SSF102114">
    <property type="entry name" value="Radical SAM enzymes"/>
    <property type="match status" value="1"/>
</dbReference>
<gene>
    <name evidence="4" type="primary">hemN</name>
    <name evidence="4" type="ORF">HSUHS5_0587</name>
</gene>
<keyword evidence="2" id="KW-0949">S-adenosyl-L-methionine</keyword>
<sequence length="353" mass="40245">MFKIPSPSSLYLHIPFCQSKCGYCAFNSFVGLDALKEAYTQALICDLKASLITSPVLSSIFVGGGTPNSLKPKFYEQIFNAISKYAYLKSDIEITLEANPDLINQEWCCILKQLGATRLSIGVQSFFPDKLHLLQREHDHSAIFKALDIAYQSGFEHLSIDLIYNTPLDTKERLEEECKQASKLPIDHLSAYSLTLEDNTRLIKDINPCELLHLDTFLKECLKDRGFKQYEVSNYARDYQVRHNLGYWEGLEYFGCGAGAVGRIKQQRLYKIKDVATYIDNPFKARVENLSQKDLWFESLFLGLRCILGVPLEGLDSLKVQTLLKEKICVIENKRLIARDFSLADEIALWLVD</sequence>
<dbReference type="GO" id="GO:0006779">
    <property type="term" value="P:porphyrin-containing compound biosynthetic process"/>
    <property type="evidence" value="ECO:0007669"/>
    <property type="project" value="InterPro"/>
</dbReference>
<dbReference type="GO" id="GO:0046872">
    <property type="term" value="F:metal ion binding"/>
    <property type="evidence" value="ECO:0007669"/>
    <property type="project" value="UniProtKB-UniRule"/>
</dbReference>
<evidence type="ECO:0000259" key="3">
    <source>
        <dbReference type="PROSITE" id="PS51918"/>
    </source>
</evidence>
<dbReference type="GO" id="GO:0051539">
    <property type="term" value="F:4 iron, 4 sulfur cluster binding"/>
    <property type="evidence" value="ECO:0007669"/>
    <property type="project" value="UniProtKB-UniRule"/>
</dbReference>
<dbReference type="InterPro" id="IPR023404">
    <property type="entry name" value="rSAM_horseshoe"/>
</dbReference>
<protein>
    <recommendedName>
        <fullName evidence="2">Heme chaperone HemW</fullName>
    </recommendedName>
</protein>
<comment type="caution">
    <text evidence="4">The sequence shown here is derived from an EMBL/GenBank/DDBJ whole genome shotgun (WGS) entry which is preliminary data.</text>
</comment>
<dbReference type="SFLD" id="SFLDS00029">
    <property type="entry name" value="Radical_SAM"/>
    <property type="match status" value="1"/>
</dbReference>
<dbReference type="SFLD" id="SFLDF00562">
    <property type="entry name" value="HemN-like__clustered_with_heat"/>
    <property type="match status" value="1"/>
</dbReference>
<organism evidence="4 5">
    <name type="scientific">Helicobacter suis HS5</name>
    <dbReference type="NCBI Taxonomy" id="710394"/>
    <lineage>
        <taxon>Bacteria</taxon>
        <taxon>Pseudomonadati</taxon>
        <taxon>Campylobacterota</taxon>
        <taxon>Epsilonproteobacteria</taxon>
        <taxon>Campylobacterales</taxon>
        <taxon>Helicobacteraceae</taxon>
        <taxon>Helicobacter</taxon>
    </lineage>
</organism>
<keyword evidence="2" id="KW-0411">Iron-sulfur</keyword>
<keyword evidence="2" id="KW-0408">Iron</keyword>
<dbReference type="PANTHER" id="PTHR13932">
    <property type="entry name" value="COPROPORPHYRINIGEN III OXIDASE"/>
    <property type="match status" value="1"/>
</dbReference>